<dbReference type="Proteomes" id="UP001596058">
    <property type="component" value="Unassembled WGS sequence"/>
</dbReference>
<dbReference type="GO" id="GO:0016787">
    <property type="term" value="F:hydrolase activity"/>
    <property type="evidence" value="ECO:0007669"/>
    <property type="project" value="UniProtKB-KW"/>
</dbReference>
<keyword evidence="2" id="KW-0378">Hydrolase</keyword>
<comment type="caution">
    <text evidence="2">The sequence shown here is derived from an EMBL/GenBank/DDBJ whole genome shotgun (WGS) entry which is preliminary data.</text>
</comment>
<accession>A0ABW1CQ66</accession>
<dbReference type="InterPro" id="IPR050266">
    <property type="entry name" value="AB_hydrolase_sf"/>
</dbReference>
<protein>
    <submittedName>
        <fullName evidence="2">Alpha/beta fold hydrolase</fullName>
    </submittedName>
</protein>
<evidence type="ECO:0000259" key="1">
    <source>
        <dbReference type="Pfam" id="PF00561"/>
    </source>
</evidence>
<feature type="domain" description="AB hydrolase-1" evidence="1">
    <location>
        <begin position="22"/>
        <end position="261"/>
    </location>
</feature>
<evidence type="ECO:0000313" key="2">
    <source>
        <dbReference type="EMBL" id="MFC5827517.1"/>
    </source>
</evidence>
<organism evidence="2 3">
    <name type="scientific">Nonomuraea insulae</name>
    <dbReference type="NCBI Taxonomy" id="1616787"/>
    <lineage>
        <taxon>Bacteria</taxon>
        <taxon>Bacillati</taxon>
        <taxon>Actinomycetota</taxon>
        <taxon>Actinomycetes</taxon>
        <taxon>Streptosporangiales</taxon>
        <taxon>Streptosporangiaceae</taxon>
        <taxon>Nonomuraea</taxon>
    </lineage>
</organism>
<reference evidence="3" key="1">
    <citation type="journal article" date="2019" name="Int. J. Syst. Evol. Microbiol.">
        <title>The Global Catalogue of Microorganisms (GCM) 10K type strain sequencing project: providing services to taxonomists for standard genome sequencing and annotation.</title>
        <authorList>
            <consortium name="The Broad Institute Genomics Platform"/>
            <consortium name="The Broad Institute Genome Sequencing Center for Infectious Disease"/>
            <person name="Wu L."/>
            <person name="Ma J."/>
        </authorList>
    </citation>
    <scope>NUCLEOTIDE SEQUENCE [LARGE SCALE GENOMIC DNA]</scope>
    <source>
        <strain evidence="3">CCUG 53903</strain>
    </source>
</reference>
<dbReference type="EMBL" id="JBHSPA010000029">
    <property type="protein sequence ID" value="MFC5827517.1"/>
    <property type="molecule type" value="Genomic_DNA"/>
</dbReference>
<keyword evidence="3" id="KW-1185">Reference proteome</keyword>
<dbReference type="Gene3D" id="3.40.50.1820">
    <property type="entry name" value="alpha/beta hydrolase"/>
    <property type="match status" value="1"/>
</dbReference>
<dbReference type="PANTHER" id="PTHR43798">
    <property type="entry name" value="MONOACYLGLYCEROL LIPASE"/>
    <property type="match status" value="1"/>
</dbReference>
<gene>
    <name evidence="2" type="ORF">ACFPZ3_26950</name>
</gene>
<dbReference type="RefSeq" id="WP_379517017.1">
    <property type="nucleotide sequence ID" value="NZ_JBHSPA010000029.1"/>
</dbReference>
<dbReference type="SUPFAM" id="SSF53474">
    <property type="entry name" value="alpha/beta-Hydrolases"/>
    <property type="match status" value="1"/>
</dbReference>
<name>A0ABW1CQ66_9ACTN</name>
<dbReference type="Pfam" id="PF00561">
    <property type="entry name" value="Abhydrolase_1"/>
    <property type="match status" value="1"/>
</dbReference>
<dbReference type="InterPro" id="IPR029058">
    <property type="entry name" value="AB_hydrolase_fold"/>
</dbReference>
<dbReference type="InterPro" id="IPR000073">
    <property type="entry name" value="AB_hydrolase_1"/>
</dbReference>
<evidence type="ECO:0000313" key="3">
    <source>
        <dbReference type="Proteomes" id="UP001596058"/>
    </source>
</evidence>
<sequence>MPTFTAPDGTTLAYHVRGDGAPLICLPGGPMQDSTYLGDLGGLPAHRRLIMLDPRGTGHSAKPQDPATYRCDRMIGDVEALRHHLGLDRVDLLAHCAGASMAMSYATSHPARVAKLALITPSTKAVAIEPTGQARLRLARLRAHEPWFPTAFAALEAIVAGEVTAERVKAIDPFFYGRWDEETEVYQAAHDEHRNDEAAAQYTAEGAFDPEATRAALASFGAPVLVLAGEVDLNTPPSVAAELAGLFPDAEFVVQPGAGHFPWRDDSAWFVPTIATFLD</sequence>
<dbReference type="PANTHER" id="PTHR43798:SF27">
    <property type="entry name" value="HYDROLASE ALPHA_BETA HYDROLASE FOLD FAMILY"/>
    <property type="match status" value="1"/>
</dbReference>
<proteinExistence type="predicted"/>